<dbReference type="InterPro" id="IPR020843">
    <property type="entry name" value="ER"/>
</dbReference>
<dbReference type="PANTHER" id="PTHR43677">
    <property type="entry name" value="SHORT-CHAIN DEHYDROGENASE/REDUCTASE"/>
    <property type="match status" value="1"/>
</dbReference>
<dbReference type="CDD" id="cd08241">
    <property type="entry name" value="QOR1"/>
    <property type="match status" value="1"/>
</dbReference>
<dbReference type="OrthoDB" id="4190732at2"/>
<keyword evidence="3" id="KW-1185">Reference proteome</keyword>
<dbReference type="PANTHER" id="PTHR43677:SF4">
    <property type="entry name" value="QUINONE OXIDOREDUCTASE-LIKE PROTEIN 2"/>
    <property type="match status" value="1"/>
</dbReference>
<dbReference type="Gene3D" id="3.90.180.10">
    <property type="entry name" value="Medium-chain alcohol dehydrogenases, catalytic domain"/>
    <property type="match status" value="1"/>
</dbReference>
<dbReference type="InterPro" id="IPR051397">
    <property type="entry name" value="Zn-ADH-like_protein"/>
</dbReference>
<dbReference type="InterPro" id="IPR013154">
    <property type="entry name" value="ADH-like_N"/>
</dbReference>
<feature type="domain" description="Enoyl reductase (ER)" evidence="1">
    <location>
        <begin position="10"/>
        <end position="330"/>
    </location>
</feature>
<dbReference type="InterPro" id="IPR036291">
    <property type="entry name" value="NAD(P)-bd_dom_sf"/>
</dbReference>
<dbReference type="RefSeq" id="WP_102071824.1">
    <property type="nucleotide sequence ID" value="NZ_PDNV01000017.1"/>
</dbReference>
<dbReference type="EMBL" id="PDNV01000017">
    <property type="protein sequence ID" value="PLC52113.1"/>
    <property type="molecule type" value="Genomic_DNA"/>
</dbReference>
<protein>
    <submittedName>
        <fullName evidence="2">NADPH:quinone reductase</fullName>
    </submittedName>
</protein>
<dbReference type="Gene3D" id="3.40.50.720">
    <property type="entry name" value="NAD(P)-binding Rossmann-like Domain"/>
    <property type="match status" value="1"/>
</dbReference>
<sequence length="345" mass="36211">MRALQVQRFGESDEARLVLCDEPGAPGPHEVVMNVAYASVSHATGLMIAGRYQTRPPLPFTPGTEAVGHIVSVGTSVTRCKPGDAVVAIADWGCFAERIKLAEYTVYPIPDGLPLLDALPVPISYGTAYCGLLWRCALQPGETVLVLGAGAGVGLAAVELARQMGADVIACASTQAKRDHAVARGARAAVAPGANLATEVKALTGGRGADIVVDPVGGELFGHAVRAAAHNARLLSIGFASGRVPDVPANLLLVKNLTLHGFFYGRYIGWTPSDERVTHAPALQRAMQTILGWAHDKRIQPSVSKVYPITGLGDALGALHGREVIGKVALTIRQEMVWTPPTSSE</sequence>
<evidence type="ECO:0000313" key="3">
    <source>
        <dbReference type="Proteomes" id="UP000234328"/>
    </source>
</evidence>
<dbReference type="GO" id="GO:0016491">
    <property type="term" value="F:oxidoreductase activity"/>
    <property type="evidence" value="ECO:0007669"/>
    <property type="project" value="InterPro"/>
</dbReference>
<dbReference type="Pfam" id="PF00107">
    <property type="entry name" value="ADH_zinc_N"/>
    <property type="match status" value="1"/>
</dbReference>
<dbReference type="AlphaFoldDB" id="A0A2N4UAS5"/>
<dbReference type="Proteomes" id="UP000234328">
    <property type="component" value="Unassembled WGS sequence"/>
</dbReference>
<organism evidence="2 3">
    <name type="scientific">Pollutimonas nitritireducens</name>
    <dbReference type="NCBI Taxonomy" id="2045209"/>
    <lineage>
        <taxon>Bacteria</taxon>
        <taxon>Pseudomonadati</taxon>
        <taxon>Pseudomonadota</taxon>
        <taxon>Betaproteobacteria</taxon>
        <taxon>Burkholderiales</taxon>
        <taxon>Alcaligenaceae</taxon>
        <taxon>Pollutimonas</taxon>
    </lineage>
</organism>
<dbReference type="InterPro" id="IPR011032">
    <property type="entry name" value="GroES-like_sf"/>
</dbReference>
<accession>A0A2N4UAS5</accession>
<comment type="caution">
    <text evidence="2">The sequence shown here is derived from an EMBL/GenBank/DDBJ whole genome shotgun (WGS) entry which is preliminary data.</text>
</comment>
<dbReference type="InterPro" id="IPR013149">
    <property type="entry name" value="ADH-like_C"/>
</dbReference>
<gene>
    <name evidence="2" type="ORF">CR155_20055</name>
</gene>
<evidence type="ECO:0000259" key="1">
    <source>
        <dbReference type="SMART" id="SM00829"/>
    </source>
</evidence>
<dbReference type="SUPFAM" id="SSF51735">
    <property type="entry name" value="NAD(P)-binding Rossmann-fold domains"/>
    <property type="match status" value="1"/>
</dbReference>
<dbReference type="Pfam" id="PF08240">
    <property type="entry name" value="ADH_N"/>
    <property type="match status" value="1"/>
</dbReference>
<proteinExistence type="predicted"/>
<name>A0A2N4UAS5_9BURK</name>
<dbReference type="SUPFAM" id="SSF50129">
    <property type="entry name" value="GroES-like"/>
    <property type="match status" value="1"/>
</dbReference>
<evidence type="ECO:0000313" key="2">
    <source>
        <dbReference type="EMBL" id="PLC52113.1"/>
    </source>
</evidence>
<reference evidence="2 3" key="1">
    <citation type="submission" date="2017-10" db="EMBL/GenBank/DDBJ databases">
        <title>Two draft genome sequences of Pusillimonas sp. strains isolated from a nitrate- and radionuclide-contaminated groundwater in Russia.</title>
        <authorList>
            <person name="Grouzdev D.S."/>
            <person name="Tourova T.P."/>
            <person name="Goeva M.A."/>
            <person name="Babich T.L."/>
            <person name="Sokolova D.S."/>
            <person name="Abdullin R."/>
            <person name="Poltaraus A.B."/>
            <person name="Toshchakov S.V."/>
            <person name="Nazina T.N."/>
        </authorList>
    </citation>
    <scope>NUCLEOTIDE SEQUENCE [LARGE SCALE GENOMIC DNA]</scope>
    <source>
        <strain evidence="2 3">JR1/69-2-13</strain>
    </source>
</reference>
<dbReference type="SMART" id="SM00829">
    <property type="entry name" value="PKS_ER"/>
    <property type="match status" value="1"/>
</dbReference>